<feature type="compositionally biased region" description="Basic and acidic residues" evidence="1">
    <location>
        <begin position="203"/>
        <end position="213"/>
    </location>
</feature>
<name>A0A4U0TMA2_9PEZI</name>
<evidence type="ECO:0000259" key="3">
    <source>
        <dbReference type="Pfam" id="PF12572"/>
    </source>
</evidence>
<keyword evidence="5" id="KW-1185">Reference proteome</keyword>
<evidence type="ECO:0000256" key="2">
    <source>
        <dbReference type="SAM" id="Phobius"/>
    </source>
</evidence>
<dbReference type="Pfam" id="PF12572">
    <property type="entry name" value="DUF3752"/>
    <property type="match status" value="1"/>
</dbReference>
<feature type="region of interest" description="Disordered" evidence="1">
    <location>
        <begin position="357"/>
        <end position="419"/>
    </location>
</feature>
<evidence type="ECO:0000256" key="1">
    <source>
        <dbReference type="SAM" id="MobiDB-lite"/>
    </source>
</evidence>
<organism evidence="4 5">
    <name type="scientific">Salinomyces thailandicus</name>
    <dbReference type="NCBI Taxonomy" id="706561"/>
    <lineage>
        <taxon>Eukaryota</taxon>
        <taxon>Fungi</taxon>
        <taxon>Dikarya</taxon>
        <taxon>Ascomycota</taxon>
        <taxon>Pezizomycotina</taxon>
        <taxon>Dothideomycetes</taxon>
        <taxon>Dothideomycetidae</taxon>
        <taxon>Mycosphaerellales</taxon>
        <taxon>Teratosphaeriaceae</taxon>
        <taxon>Salinomyces</taxon>
    </lineage>
</organism>
<feature type="region of interest" description="Disordered" evidence="1">
    <location>
        <begin position="1"/>
        <end position="259"/>
    </location>
</feature>
<keyword evidence="2" id="KW-0472">Membrane</keyword>
<feature type="domain" description="DUF3752" evidence="3">
    <location>
        <begin position="124"/>
        <end position="270"/>
    </location>
</feature>
<feature type="compositionally biased region" description="Basic and acidic residues" evidence="1">
    <location>
        <begin position="167"/>
        <end position="176"/>
    </location>
</feature>
<proteinExistence type="predicted"/>
<gene>
    <name evidence="4" type="ORF">B0A50_07381</name>
</gene>
<evidence type="ECO:0000313" key="4">
    <source>
        <dbReference type="EMBL" id="TKA23064.1"/>
    </source>
</evidence>
<keyword evidence="2" id="KW-0812">Transmembrane</keyword>
<dbReference type="PANTHER" id="PTHR46370">
    <property type="entry name" value="GPALPP MOTIFS-CONTAINING PROTEIN 1"/>
    <property type="match status" value="1"/>
</dbReference>
<dbReference type="EMBL" id="NAJL01000061">
    <property type="protein sequence ID" value="TKA23064.1"/>
    <property type="molecule type" value="Genomic_DNA"/>
</dbReference>
<dbReference type="PANTHER" id="PTHR46370:SF1">
    <property type="entry name" value="GPALPP MOTIFS-CONTAINING PROTEIN 1"/>
    <property type="match status" value="1"/>
</dbReference>
<feature type="compositionally biased region" description="Pro residues" evidence="1">
    <location>
        <begin position="361"/>
        <end position="377"/>
    </location>
</feature>
<feature type="compositionally biased region" description="Basic and acidic residues" evidence="1">
    <location>
        <begin position="222"/>
        <end position="247"/>
    </location>
</feature>
<evidence type="ECO:0000313" key="5">
    <source>
        <dbReference type="Proteomes" id="UP000308549"/>
    </source>
</evidence>
<sequence length="419" mass="45921">MSDIGPSLPPHLLAKRKRQQDEEAKDAVPTASGAKRSDSLGDGEKRRRVAGPAMPPALLDERPSEPASREVGSESSDEDDFGPPLPPDGGDKEADESSERGTTQADKPPSPTARPQRDEWMMMPPKQDDLAARMDPSKQRARGFNTGKGAKGASSTGDDSSAWFETPEQKQKRLQEEILGLGKPATPAPQNAGKAAKLAGNEAEAKKKREQIEQARGPSLVDQHKKTKGVEQEDDPSKRAFDREKDMASGGRISSTQRSEMLKKAGGFSSSSYGDAGFWWTPAGMAVRYAIVGLLFAALLLFFVGGWFHARRRLRKGLPPLAYHRWMVSRYYYRQPHDAEAPPQRQLRPVQQTYRMEHYEPPPPAYNQSEVPPPVYQPPEGASKVAADQTFVRVRPTAGEASERSDPPALPAVVVSAPR</sequence>
<feature type="compositionally biased region" description="Basic and acidic residues" evidence="1">
    <location>
        <begin position="35"/>
        <end position="45"/>
    </location>
</feature>
<protein>
    <recommendedName>
        <fullName evidence="3">DUF3752 domain-containing protein</fullName>
    </recommendedName>
</protein>
<keyword evidence="2" id="KW-1133">Transmembrane helix</keyword>
<dbReference type="AlphaFoldDB" id="A0A4U0TMA2"/>
<accession>A0A4U0TMA2</accession>
<dbReference type="Pfam" id="PF12273">
    <property type="entry name" value="RCR"/>
    <property type="match status" value="1"/>
</dbReference>
<dbReference type="InterPro" id="IPR022226">
    <property type="entry name" value="DUF3752"/>
</dbReference>
<feature type="compositionally biased region" description="Basic and acidic residues" evidence="1">
    <location>
        <begin position="115"/>
        <end position="138"/>
    </location>
</feature>
<dbReference type="Proteomes" id="UP000308549">
    <property type="component" value="Unassembled WGS sequence"/>
</dbReference>
<feature type="compositionally biased region" description="Basic and acidic residues" evidence="1">
    <location>
        <begin position="89"/>
        <end position="99"/>
    </location>
</feature>
<comment type="caution">
    <text evidence="4">The sequence shown here is derived from an EMBL/GenBank/DDBJ whole genome shotgun (WGS) entry which is preliminary data.</text>
</comment>
<feature type="compositionally biased region" description="Basic and acidic residues" evidence="1">
    <location>
        <begin position="59"/>
        <end position="72"/>
    </location>
</feature>
<reference evidence="4 5" key="1">
    <citation type="submission" date="2017-03" db="EMBL/GenBank/DDBJ databases">
        <title>Genomes of endolithic fungi from Antarctica.</title>
        <authorList>
            <person name="Coleine C."/>
            <person name="Masonjones S."/>
            <person name="Stajich J.E."/>
        </authorList>
    </citation>
    <scope>NUCLEOTIDE SEQUENCE [LARGE SCALE GENOMIC DNA]</scope>
    <source>
        <strain evidence="4 5">CCFEE 6315</strain>
    </source>
</reference>
<dbReference type="InterPro" id="IPR020999">
    <property type="entry name" value="Chitin_synth_reg_RCR"/>
</dbReference>
<feature type="transmembrane region" description="Helical" evidence="2">
    <location>
        <begin position="289"/>
        <end position="308"/>
    </location>
</feature>
<dbReference type="OrthoDB" id="73491at2759"/>
<dbReference type="InterPro" id="IPR046331">
    <property type="entry name" value="GPAM1-like"/>
</dbReference>